<feature type="domain" description="DUF1588" evidence="3">
    <location>
        <begin position="399"/>
        <end position="495"/>
    </location>
</feature>
<dbReference type="Pfam" id="PF07637">
    <property type="entry name" value="PSD5"/>
    <property type="match status" value="1"/>
</dbReference>
<evidence type="ECO:0000313" key="7">
    <source>
        <dbReference type="Proteomes" id="UP000518300"/>
    </source>
</evidence>
<feature type="domain" description="DUF1587" evidence="2">
    <location>
        <begin position="99"/>
        <end position="161"/>
    </location>
</feature>
<dbReference type="Pfam" id="PF07631">
    <property type="entry name" value="PSD4"/>
    <property type="match status" value="1"/>
</dbReference>
<accession>A0A848L5R4</accession>
<evidence type="ECO:0000259" key="2">
    <source>
        <dbReference type="Pfam" id="PF07626"/>
    </source>
</evidence>
<dbReference type="InterPro" id="IPR011478">
    <property type="entry name" value="DUF1585"/>
</dbReference>
<evidence type="ECO:0000313" key="6">
    <source>
        <dbReference type="EMBL" id="NMO13837.1"/>
    </source>
</evidence>
<dbReference type="Proteomes" id="UP000518300">
    <property type="component" value="Unassembled WGS sequence"/>
</dbReference>
<sequence length="594" mass="65477">MALVSVLLTPRRPRSRWGHGASVEGDGDVTPRFRRRPGWRLLAGASCLLLLAGCDGDKLPQARVLPGEVPGLDIPPPTDGQNNACKDAAKDPGRVTLHRLNRAEYDATVRDLLGDTTRPARDFPTDDHGYGFDNNADVLSMSPLLMEKYSAAAEKLVEEAWKKGTLRTCTLDAANPEPCARDILSRFARRAWRRTVSKEEVDRLLEFLALAKRHGDTPEAGVKLALRSVLVSPHFLFRVEKDPDPNAATPHRLSDFELASRLSYFLWSSMPDEALLSAAEAGKLGDPKELEAQVRRMLADPKAQALVDNFAGQWLYTRALDSAEPDKTLYGAFNEGLRSAMRQETQLVFREFINGNHKLRDLVDAPFTYVNDTLARHYGLPAPGSSTPVRVDLSSYPDRQGIFGHGSLLTVTSNSDRTSPVQRGVWVLEQLLCMAPPPPPPDVENLPPPIQPNMTMKERMALHRSDPACQGCHMLMDPLGLALENYDPIGRWRLQEVSGAPVDATGDMPDGTILHGAEDMRSFVKNDPKLPSCLTEHLLTYALGRGLSEADQCAVKEIAATAEASGGRLTDYILSIVLSDHFTHRRGETEVRQP</sequence>
<evidence type="ECO:0000259" key="4">
    <source>
        <dbReference type="Pfam" id="PF07631"/>
    </source>
</evidence>
<evidence type="ECO:0000259" key="1">
    <source>
        <dbReference type="Pfam" id="PF07624"/>
    </source>
</evidence>
<dbReference type="InterPro" id="IPR013042">
    <property type="entry name" value="DUF1592"/>
</dbReference>
<dbReference type="EMBL" id="JABBJJ010000008">
    <property type="protein sequence ID" value="NMO13837.1"/>
    <property type="molecule type" value="Genomic_DNA"/>
</dbReference>
<evidence type="ECO:0000259" key="5">
    <source>
        <dbReference type="Pfam" id="PF07637"/>
    </source>
</evidence>
<evidence type="ECO:0000259" key="3">
    <source>
        <dbReference type="Pfam" id="PF07627"/>
    </source>
</evidence>
<feature type="domain" description="DUF1595" evidence="5">
    <location>
        <begin position="179"/>
        <end position="240"/>
    </location>
</feature>
<dbReference type="InterPro" id="IPR013043">
    <property type="entry name" value="DUF1595"/>
</dbReference>
<dbReference type="InterPro" id="IPR013039">
    <property type="entry name" value="DUF1588"/>
</dbReference>
<organism evidence="6 7">
    <name type="scientific">Pyxidicoccus fallax</name>
    <dbReference type="NCBI Taxonomy" id="394095"/>
    <lineage>
        <taxon>Bacteria</taxon>
        <taxon>Pseudomonadati</taxon>
        <taxon>Myxococcota</taxon>
        <taxon>Myxococcia</taxon>
        <taxon>Myxococcales</taxon>
        <taxon>Cystobacterineae</taxon>
        <taxon>Myxococcaceae</taxon>
        <taxon>Pyxidicoccus</taxon>
    </lineage>
</organism>
<gene>
    <name evidence="6" type="ORF">HG543_03030</name>
</gene>
<dbReference type="Pfam" id="PF07624">
    <property type="entry name" value="PSD2"/>
    <property type="match status" value="1"/>
</dbReference>
<protein>
    <submittedName>
        <fullName evidence="6">DUF1592 domain-containing protein</fullName>
    </submittedName>
</protein>
<dbReference type="Pfam" id="PF07626">
    <property type="entry name" value="PSD3"/>
    <property type="match status" value="1"/>
</dbReference>
<keyword evidence="7" id="KW-1185">Reference proteome</keyword>
<dbReference type="AlphaFoldDB" id="A0A848L5R4"/>
<proteinExistence type="predicted"/>
<feature type="domain" description="DUF1592" evidence="4">
    <location>
        <begin position="253"/>
        <end position="380"/>
    </location>
</feature>
<dbReference type="InterPro" id="IPR013036">
    <property type="entry name" value="DUF1587"/>
</dbReference>
<name>A0A848L5R4_9BACT</name>
<comment type="caution">
    <text evidence="6">The sequence shown here is derived from an EMBL/GenBank/DDBJ whole genome shotgun (WGS) entry which is preliminary data.</text>
</comment>
<reference evidence="6 7" key="1">
    <citation type="submission" date="2020-04" db="EMBL/GenBank/DDBJ databases">
        <title>Draft genome of Pyxidicoccus fallax type strain.</title>
        <authorList>
            <person name="Whitworth D.E."/>
        </authorList>
    </citation>
    <scope>NUCLEOTIDE SEQUENCE [LARGE SCALE GENOMIC DNA]</scope>
    <source>
        <strain evidence="6 7">DSM 14698</strain>
    </source>
</reference>
<feature type="domain" description="DUF1585" evidence="1">
    <location>
        <begin position="510"/>
        <end position="582"/>
    </location>
</feature>
<dbReference type="Pfam" id="PF07627">
    <property type="entry name" value="PSCyt3"/>
    <property type="match status" value="1"/>
</dbReference>